<keyword evidence="1" id="KW-0732">Signal</keyword>
<protein>
    <submittedName>
        <fullName evidence="2">Uncharacterized protein</fullName>
    </submittedName>
</protein>
<reference evidence="2" key="2">
    <citation type="journal article" date="2015" name="Fish Shellfish Immunol.">
        <title>Early steps in the European eel (Anguilla anguilla)-Vibrio vulnificus interaction in the gills: Role of the RtxA13 toxin.</title>
        <authorList>
            <person name="Callol A."/>
            <person name="Pajuelo D."/>
            <person name="Ebbesson L."/>
            <person name="Teles M."/>
            <person name="MacKenzie S."/>
            <person name="Amaro C."/>
        </authorList>
    </citation>
    <scope>NUCLEOTIDE SEQUENCE</scope>
</reference>
<feature type="signal peptide" evidence="1">
    <location>
        <begin position="1"/>
        <end position="18"/>
    </location>
</feature>
<sequence>MLFLFTYTLWCCFSQVTCFILSVNFNAGDIIHKNHCSHYFLCSSKSYC</sequence>
<feature type="chain" id="PRO_5002430862" evidence="1">
    <location>
        <begin position="19"/>
        <end position="48"/>
    </location>
</feature>
<evidence type="ECO:0000256" key="1">
    <source>
        <dbReference type="SAM" id="SignalP"/>
    </source>
</evidence>
<organism evidence="2">
    <name type="scientific">Anguilla anguilla</name>
    <name type="common">European freshwater eel</name>
    <name type="synonym">Muraena anguilla</name>
    <dbReference type="NCBI Taxonomy" id="7936"/>
    <lineage>
        <taxon>Eukaryota</taxon>
        <taxon>Metazoa</taxon>
        <taxon>Chordata</taxon>
        <taxon>Craniata</taxon>
        <taxon>Vertebrata</taxon>
        <taxon>Euteleostomi</taxon>
        <taxon>Actinopterygii</taxon>
        <taxon>Neopterygii</taxon>
        <taxon>Teleostei</taxon>
        <taxon>Anguilliformes</taxon>
        <taxon>Anguillidae</taxon>
        <taxon>Anguilla</taxon>
    </lineage>
</organism>
<dbReference type="EMBL" id="GBXM01106771">
    <property type="protein sequence ID" value="JAH01806.1"/>
    <property type="molecule type" value="Transcribed_RNA"/>
</dbReference>
<proteinExistence type="predicted"/>
<dbReference type="AlphaFoldDB" id="A0A0E9PAY8"/>
<evidence type="ECO:0000313" key="2">
    <source>
        <dbReference type="EMBL" id="JAH01806.1"/>
    </source>
</evidence>
<accession>A0A0E9PAY8</accession>
<reference evidence="2" key="1">
    <citation type="submission" date="2014-11" db="EMBL/GenBank/DDBJ databases">
        <authorList>
            <person name="Amaro Gonzalez C."/>
        </authorList>
    </citation>
    <scope>NUCLEOTIDE SEQUENCE</scope>
</reference>
<name>A0A0E9PAY8_ANGAN</name>